<comment type="caution">
    <text evidence="2">The sequence shown here is derived from an EMBL/GenBank/DDBJ whole genome shotgun (WGS) entry which is preliminary data.</text>
</comment>
<dbReference type="OrthoDB" id="2535391at2759"/>
<dbReference type="GO" id="GO:0007129">
    <property type="term" value="P:homologous chromosome pairing at meiosis"/>
    <property type="evidence" value="ECO:0007669"/>
    <property type="project" value="TreeGrafter"/>
</dbReference>
<dbReference type="Proteomes" id="UP000677803">
    <property type="component" value="Unassembled WGS sequence"/>
</dbReference>
<keyword evidence="3" id="KW-1185">Reference proteome</keyword>
<evidence type="ECO:0000313" key="3">
    <source>
        <dbReference type="Proteomes" id="UP000677803"/>
    </source>
</evidence>
<reference evidence="2" key="1">
    <citation type="submission" date="2021-05" db="EMBL/GenBank/DDBJ databases">
        <authorList>
            <person name="Tigano A."/>
        </authorList>
    </citation>
    <scope>NUCLEOTIDE SEQUENCE</scope>
</reference>
<name>A0A8S4AWW1_9TELE</name>
<dbReference type="GO" id="GO:0019789">
    <property type="term" value="F:SUMO transferase activity"/>
    <property type="evidence" value="ECO:0007669"/>
    <property type="project" value="InterPro"/>
</dbReference>
<dbReference type="AlphaFoldDB" id="A0A8S4AWW1"/>
<evidence type="ECO:0000256" key="1">
    <source>
        <dbReference type="ARBA" id="ARBA00023254"/>
    </source>
</evidence>
<protein>
    <submittedName>
        <fullName evidence="2">(Atlantic silverside) hypothetical protein</fullName>
    </submittedName>
</protein>
<dbReference type="PANTHER" id="PTHR22663">
    <property type="entry name" value="RING FINGER PROTEIN NARYA-RELATED"/>
    <property type="match status" value="1"/>
</dbReference>
<sequence>MDWFHCNQCFRKQGSKFAVSSCGHICCETCIKPNQCSICGASCSYLAISDEVGESHVLTTGSCAHSTYEQLYLHPCLFQMKPQEKVFFKDPVKVIESRLAHISQVGPQSSTNPKLPLL</sequence>
<dbReference type="GO" id="GO:0007131">
    <property type="term" value="P:reciprocal meiotic recombination"/>
    <property type="evidence" value="ECO:0007669"/>
    <property type="project" value="InterPro"/>
</dbReference>
<proteinExistence type="predicted"/>
<dbReference type="InterPro" id="IPR042123">
    <property type="entry name" value="Zip3/RNF212-like"/>
</dbReference>
<accession>A0A8S4AWW1</accession>
<dbReference type="EMBL" id="CAJRST010007779">
    <property type="protein sequence ID" value="CAG5897141.1"/>
    <property type="molecule type" value="Genomic_DNA"/>
</dbReference>
<dbReference type="GO" id="GO:0000795">
    <property type="term" value="C:synaptonemal complex"/>
    <property type="evidence" value="ECO:0007669"/>
    <property type="project" value="InterPro"/>
</dbReference>
<evidence type="ECO:0000313" key="2">
    <source>
        <dbReference type="EMBL" id="CAG5897141.1"/>
    </source>
</evidence>
<keyword evidence="1" id="KW-0469">Meiosis</keyword>
<dbReference type="PANTHER" id="PTHR22663:SF29">
    <property type="entry name" value="RING FINGER PROTEIN 212B"/>
    <property type="match status" value="1"/>
</dbReference>
<dbReference type="GO" id="GO:0016925">
    <property type="term" value="P:protein sumoylation"/>
    <property type="evidence" value="ECO:0007669"/>
    <property type="project" value="TreeGrafter"/>
</dbReference>
<gene>
    <name evidence="2" type="ORF">MMEN_LOCUS8183</name>
</gene>
<organism evidence="2 3">
    <name type="scientific">Menidia menidia</name>
    <name type="common">Atlantic silverside</name>
    <dbReference type="NCBI Taxonomy" id="238744"/>
    <lineage>
        <taxon>Eukaryota</taxon>
        <taxon>Metazoa</taxon>
        <taxon>Chordata</taxon>
        <taxon>Craniata</taxon>
        <taxon>Vertebrata</taxon>
        <taxon>Euteleostomi</taxon>
        <taxon>Actinopterygii</taxon>
        <taxon>Neopterygii</taxon>
        <taxon>Teleostei</taxon>
        <taxon>Neoteleostei</taxon>
        <taxon>Acanthomorphata</taxon>
        <taxon>Ovalentaria</taxon>
        <taxon>Atherinomorphae</taxon>
        <taxon>Atheriniformes</taxon>
        <taxon>Atherinopsidae</taxon>
        <taxon>Menidiinae</taxon>
        <taxon>Menidia</taxon>
    </lineage>
</organism>